<feature type="active site" description="Proton donor" evidence="5">
    <location>
        <position position="125"/>
    </location>
</feature>
<dbReference type="GO" id="GO:0030649">
    <property type="term" value="P:aminoglycoside antibiotic catabolic process"/>
    <property type="evidence" value="ECO:0007669"/>
    <property type="project" value="TreeGrafter"/>
</dbReference>
<dbReference type="Pfam" id="PF13527">
    <property type="entry name" value="Acetyltransf_9"/>
    <property type="match status" value="1"/>
</dbReference>
<dbReference type="NCBIfam" id="NF002367">
    <property type="entry name" value="PRK01346.1-4"/>
    <property type="match status" value="1"/>
</dbReference>
<sequence length="413" mass="45163">MTDLTLRSVSDSDDFDAFMATSYGVFLQDPQQDEIDLMRAFTEYDRMFGFHDGTRWVATAGAFGKDVVLPGGGTTPVAAVTAVTVSPSHRRRGLLTAMMRHQLEDVRARGTEALAILFASEAAIYGRFGYGMAVPVAELSGNVRELGFRDDVELGDGSVTHVDAETLLSSGPEIHQQAMLQRPGLMERPRPWWDNWIHDNEVRRKDSGKLRFLLHHEPDGTVSGFGIYRPKNSWTDRGQPNSEVHVQEVVATNPRAYAKIWRYLLDMDLVRTFAYDGAAVDEPLLSLVADRRALACEVRDGVYVRLVDVPRALGLRSYAAPVDVVLEVTDGLCPWNTGRVRLRGGPDGAECETTTAPADIAISVRELGAVYLGGVNLQALASAGLVRELTPGSVHRAAVAFGWPVAPGVPDDF</sequence>
<evidence type="ECO:0000256" key="4">
    <source>
        <dbReference type="ARBA" id="ARBA00023315"/>
    </source>
</evidence>
<name>A0A1A3GX31_MYCMU</name>
<keyword evidence="2" id="KW-1036">Host cytoplasmic vesicle</keyword>
<feature type="binding site" evidence="5">
    <location>
        <begin position="120"/>
        <end position="121"/>
    </location>
    <ligand>
        <name>acetyl-CoA</name>
        <dbReference type="ChEBI" id="CHEBI:57288"/>
    </ligand>
</feature>
<evidence type="ECO:0000256" key="3">
    <source>
        <dbReference type="ARBA" id="ARBA00022679"/>
    </source>
</evidence>
<evidence type="ECO:0000259" key="6">
    <source>
        <dbReference type="PROSITE" id="PS51186"/>
    </source>
</evidence>
<reference evidence="7 8" key="1">
    <citation type="submission" date="2016-06" db="EMBL/GenBank/DDBJ databases">
        <authorList>
            <person name="Kjaerup R.B."/>
            <person name="Dalgaard T.S."/>
            <person name="Juul-Madsen H.R."/>
        </authorList>
    </citation>
    <scope>NUCLEOTIDE SEQUENCE [LARGE SCALE GENOMIC DNA]</scope>
    <source>
        <strain evidence="7 8">1127319.6</strain>
    </source>
</reference>
<dbReference type="GO" id="GO:0034069">
    <property type="term" value="F:aminoglycoside N-acetyltransferase activity"/>
    <property type="evidence" value="ECO:0007669"/>
    <property type="project" value="TreeGrafter"/>
</dbReference>
<comment type="similarity">
    <text evidence="1 5">Belongs to the acetyltransferase Eis family.</text>
</comment>
<evidence type="ECO:0000313" key="7">
    <source>
        <dbReference type="EMBL" id="OBJ39926.1"/>
    </source>
</evidence>
<feature type="domain" description="N-acetyltransferase" evidence="6">
    <location>
        <begin position="4"/>
        <end position="169"/>
    </location>
</feature>
<proteinExistence type="inferred from homology"/>
<comment type="subunit">
    <text evidence="5">Homohexamer; trimer of dimers.</text>
</comment>
<dbReference type="EMBL" id="LZLC01000165">
    <property type="protein sequence ID" value="OBJ39926.1"/>
    <property type="molecule type" value="Genomic_DNA"/>
</dbReference>
<evidence type="ECO:0000256" key="2">
    <source>
        <dbReference type="ARBA" id="ARBA00022488"/>
    </source>
</evidence>
<keyword evidence="3 5" id="KW-0808">Transferase</keyword>
<evidence type="ECO:0000256" key="1">
    <source>
        <dbReference type="ARBA" id="ARBA00009213"/>
    </source>
</evidence>
<dbReference type="InterPro" id="IPR000182">
    <property type="entry name" value="GNAT_dom"/>
</dbReference>
<dbReference type="InterPro" id="IPR025559">
    <property type="entry name" value="Eis_dom"/>
</dbReference>
<feature type="binding site" evidence="5">
    <location>
        <begin position="83"/>
        <end position="85"/>
    </location>
    <ligand>
        <name>acetyl-CoA</name>
        <dbReference type="ChEBI" id="CHEBI:57288"/>
    </ligand>
</feature>
<dbReference type="Pfam" id="PF13530">
    <property type="entry name" value="SCP2_2"/>
    <property type="match status" value="1"/>
</dbReference>
<feature type="active site" description="Proton acceptor; via carboxylate" evidence="5">
    <location>
        <position position="413"/>
    </location>
</feature>
<dbReference type="InterPro" id="IPR022902">
    <property type="entry name" value="NAcTrfase_Eis"/>
</dbReference>
<dbReference type="AlphaFoldDB" id="A0A1A3GX31"/>
<dbReference type="Gene3D" id="3.30.1050.10">
    <property type="entry name" value="SCP2 sterol-binding domain"/>
    <property type="match status" value="1"/>
</dbReference>
<organism evidence="7 8">
    <name type="scientific">Mycolicibacterium mucogenicum</name>
    <name type="common">Mycobacterium mucogenicum</name>
    <dbReference type="NCBI Taxonomy" id="56689"/>
    <lineage>
        <taxon>Bacteria</taxon>
        <taxon>Bacillati</taxon>
        <taxon>Actinomycetota</taxon>
        <taxon>Actinomycetes</taxon>
        <taxon>Mycobacteriales</taxon>
        <taxon>Mycobacteriaceae</taxon>
        <taxon>Mycolicibacterium</taxon>
    </lineage>
</organism>
<dbReference type="PROSITE" id="PS51186">
    <property type="entry name" value="GNAT"/>
    <property type="match status" value="1"/>
</dbReference>
<dbReference type="OrthoDB" id="8399956at2"/>
<keyword evidence="4 5" id="KW-0012">Acyltransferase</keyword>
<dbReference type="HAMAP" id="MF_01812">
    <property type="entry name" value="Eis"/>
    <property type="match status" value="1"/>
</dbReference>
<dbReference type="InterPro" id="IPR016181">
    <property type="entry name" value="Acyl_CoA_acyltransferase"/>
</dbReference>
<dbReference type="STRING" id="56689.GCA_001291445_04684"/>
<dbReference type="PANTHER" id="PTHR37817:SF1">
    <property type="entry name" value="N-ACETYLTRANSFERASE EIS"/>
    <property type="match status" value="1"/>
</dbReference>
<accession>A0A1A3GX31</accession>
<dbReference type="InterPro" id="IPR041380">
    <property type="entry name" value="Acetyltransf_17"/>
</dbReference>
<comment type="caution">
    <text evidence="7">The sequence shown here is derived from an EMBL/GenBank/DDBJ whole genome shotgun (WGS) entry which is preliminary data.</text>
</comment>
<dbReference type="InterPro" id="IPR036527">
    <property type="entry name" value="SCP2_sterol-bd_dom_sf"/>
</dbReference>
<dbReference type="PANTHER" id="PTHR37817">
    <property type="entry name" value="N-ACETYLTRANSFERASE EIS"/>
    <property type="match status" value="1"/>
</dbReference>
<dbReference type="Gene3D" id="3.40.630.30">
    <property type="match status" value="2"/>
</dbReference>
<protein>
    <recommendedName>
        <fullName evidence="6">N-acetyltransferase domain-containing protein</fullName>
    </recommendedName>
</protein>
<evidence type="ECO:0000313" key="8">
    <source>
        <dbReference type="Proteomes" id="UP000093898"/>
    </source>
</evidence>
<dbReference type="Proteomes" id="UP000093898">
    <property type="component" value="Unassembled WGS sequence"/>
</dbReference>
<evidence type="ECO:0000256" key="5">
    <source>
        <dbReference type="HAMAP-Rule" id="MF_01812"/>
    </source>
</evidence>
<dbReference type="SUPFAM" id="SSF55729">
    <property type="entry name" value="Acyl-CoA N-acyltransferases (Nat)"/>
    <property type="match status" value="1"/>
</dbReference>
<dbReference type="Pfam" id="PF17668">
    <property type="entry name" value="Acetyltransf_17"/>
    <property type="match status" value="1"/>
</dbReference>
<dbReference type="CDD" id="cd04301">
    <property type="entry name" value="NAT_SF"/>
    <property type="match status" value="1"/>
</dbReference>
<dbReference type="SUPFAM" id="SSF55718">
    <property type="entry name" value="SCP-like"/>
    <property type="match status" value="1"/>
</dbReference>
<gene>
    <name evidence="7" type="ORF">A5630_26560</name>
</gene>
<dbReference type="InterPro" id="IPR051554">
    <property type="entry name" value="Acetyltransferase_Eis"/>
</dbReference>
<dbReference type="RefSeq" id="WP_064982815.1">
    <property type="nucleotide sequence ID" value="NZ_LZLC01000165.1"/>
</dbReference>
<feature type="binding site" evidence="5">
    <location>
        <begin position="91"/>
        <end position="96"/>
    </location>
    <ligand>
        <name>acetyl-CoA</name>
        <dbReference type="ChEBI" id="CHEBI:57288"/>
    </ligand>
</feature>